<dbReference type="InterPro" id="IPR000407">
    <property type="entry name" value="GDA1_CD39_NTPase"/>
</dbReference>
<dbReference type="GO" id="GO:0006256">
    <property type="term" value="P:UDP catabolic process"/>
    <property type="evidence" value="ECO:0007669"/>
    <property type="project" value="TreeGrafter"/>
</dbReference>
<dbReference type="EMBL" id="LSSN01000681">
    <property type="protein sequence ID" value="OMJ22769.1"/>
    <property type="molecule type" value="Genomic_DNA"/>
</dbReference>
<evidence type="ECO:0000313" key="8">
    <source>
        <dbReference type="Proteomes" id="UP000187283"/>
    </source>
</evidence>
<comment type="caution">
    <text evidence="7">The sequence shown here is derived from an EMBL/GenBank/DDBJ whole genome shotgun (WGS) entry which is preliminary data.</text>
</comment>
<accession>A0A1R1Y789</accession>
<dbReference type="GO" id="GO:0017111">
    <property type="term" value="F:ribonucleoside triphosphate phosphatase activity"/>
    <property type="evidence" value="ECO:0007669"/>
    <property type="project" value="TreeGrafter"/>
</dbReference>
<name>A0A1R1Y789_9FUNG</name>
<dbReference type="OrthoDB" id="6372431at2759"/>
<feature type="transmembrane region" description="Helical" evidence="6">
    <location>
        <begin position="547"/>
        <end position="565"/>
    </location>
</feature>
<dbReference type="GO" id="GO:0004382">
    <property type="term" value="F:GDP phosphatase activity"/>
    <property type="evidence" value="ECO:0007669"/>
    <property type="project" value="TreeGrafter"/>
</dbReference>
<organism evidence="7 8">
    <name type="scientific">Smittium culicis</name>
    <dbReference type="NCBI Taxonomy" id="133412"/>
    <lineage>
        <taxon>Eukaryota</taxon>
        <taxon>Fungi</taxon>
        <taxon>Fungi incertae sedis</taxon>
        <taxon>Zoopagomycota</taxon>
        <taxon>Kickxellomycotina</taxon>
        <taxon>Harpellomycetes</taxon>
        <taxon>Harpellales</taxon>
        <taxon>Legeriomycetaceae</taxon>
        <taxon>Smittium</taxon>
    </lineage>
</organism>
<dbReference type="GO" id="GO:0016020">
    <property type="term" value="C:membrane"/>
    <property type="evidence" value="ECO:0007669"/>
    <property type="project" value="TreeGrafter"/>
</dbReference>
<keyword evidence="6" id="KW-0472">Membrane</keyword>
<keyword evidence="2" id="KW-0378">Hydrolase</keyword>
<feature type="region of interest" description="Disordered" evidence="5">
    <location>
        <begin position="508"/>
        <end position="534"/>
    </location>
</feature>
<dbReference type="GO" id="GO:0005524">
    <property type="term" value="F:ATP binding"/>
    <property type="evidence" value="ECO:0007669"/>
    <property type="project" value="UniProtKB-KW"/>
</dbReference>
<comment type="similarity">
    <text evidence="1">Belongs to the GDA1/CD39 NTPase family.</text>
</comment>
<dbReference type="PANTHER" id="PTHR11782:SF121">
    <property type="entry name" value="NUCLEOSIDE-DIPHOSPHATASE MIG-23"/>
    <property type="match status" value="1"/>
</dbReference>
<sequence length="642" mass="71895">MKPIPLFYYNDISPQKSLWLKKENKKSPLSSTNDKNRKYGILIDSGSSQSRIMIYSWTDLDVLINKAPNVAELNVFPEITFGKNDSDKNNSFKISPGISEYGVKIDKVGNEYIKPMIDFATKSIPAEKHNSTPVYLMATAGVRLLSKDIQKSLLSTACLYFKKHSNFLINDCNHHFKTITGEEEGAYGWLSVNYLKSKFLPLLKSSNNSKISEQSSKIPESPKTFGFLDMGGASTQIAFQTNPNSSLPDSDQVKSISLRTLNGKDVNVSLFVTTFLGFGTNQARNRHEDQLSKNYAKNKEIFGIPVIEDPCLAPGQYYPTKNNSTILVGTGNFDLCVNKTRTLLNINDTPCPKAPCLINHSSLLDTNLSKMNFIGVSEYWFVSDDIFGLGGSWDMESFLEKTREFCKTELNTSLKNYSHRPNTNSDRIKLQCFKAAWLFSILTDGFSLFPEHSTLNQDNIKTISEPSSKISTKTSTFESIKEIDSKEASWTLGAMLLKLVETIPPADPKNSKKIGISESPASKANSQSSQDNISDENTTKYINKTKILILTLAFISLFILALLMFSNKYLRTLIFYIKKIGSFIFKNKYVFFFNSSSKSGRSPNLVPLSSRPMSHPISIFTSSNISRSSSFPVSLSQEERDL</sequence>
<evidence type="ECO:0000256" key="4">
    <source>
        <dbReference type="PIRSR" id="PIRSR600407-2"/>
    </source>
</evidence>
<dbReference type="PANTHER" id="PTHR11782">
    <property type="entry name" value="ADENOSINE/GUANOSINE DIPHOSPHATASE"/>
    <property type="match status" value="1"/>
</dbReference>
<evidence type="ECO:0000256" key="5">
    <source>
        <dbReference type="SAM" id="MobiDB-lite"/>
    </source>
</evidence>
<feature type="compositionally biased region" description="Polar residues" evidence="5">
    <location>
        <begin position="519"/>
        <end position="534"/>
    </location>
</feature>
<feature type="binding site" evidence="4">
    <location>
        <begin position="232"/>
        <end position="236"/>
    </location>
    <ligand>
        <name>ATP</name>
        <dbReference type="ChEBI" id="CHEBI:30616"/>
    </ligand>
</feature>
<reference evidence="7 8" key="1">
    <citation type="submission" date="2017-01" db="EMBL/GenBank/DDBJ databases">
        <authorList>
            <person name="Mah S.A."/>
            <person name="Swanson W.J."/>
            <person name="Moy G.W."/>
            <person name="Vacquier V.D."/>
        </authorList>
    </citation>
    <scope>NUCLEOTIDE SEQUENCE [LARGE SCALE GENOMIC DNA]</scope>
    <source>
        <strain evidence="7 8">GSMNP</strain>
    </source>
</reference>
<keyword evidence="4" id="KW-0547">Nucleotide-binding</keyword>
<evidence type="ECO:0000256" key="1">
    <source>
        <dbReference type="ARBA" id="ARBA00009283"/>
    </source>
</evidence>
<evidence type="ECO:0000256" key="3">
    <source>
        <dbReference type="PIRSR" id="PIRSR600407-1"/>
    </source>
</evidence>
<keyword evidence="4" id="KW-0067">ATP-binding</keyword>
<dbReference type="GO" id="GO:0046036">
    <property type="term" value="P:CTP metabolic process"/>
    <property type="evidence" value="ECO:0007669"/>
    <property type="project" value="TreeGrafter"/>
</dbReference>
<dbReference type="AlphaFoldDB" id="A0A1R1Y789"/>
<proteinExistence type="inferred from homology"/>
<dbReference type="Pfam" id="PF01150">
    <property type="entry name" value="GDA1_CD39"/>
    <property type="match status" value="1"/>
</dbReference>
<dbReference type="Proteomes" id="UP000187283">
    <property type="component" value="Unassembled WGS sequence"/>
</dbReference>
<protein>
    <submittedName>
        <fullName evidence="7">Golgi apyrase</fullName>
    </submittedName>
</protein>
<keyword evidence="8" id="KW-1185">Reference proteome</keyword>
<dbReference type="Gene3D" id="3.30.420.40">
    <property type="match status" value="1"/>
</dbReference>
<evidence type="ECO:0000313" key="7">
    <source>
        <dbReference type="EMBL" id="OMJ22769.1"/>
    </source>
</evidence>
<evidence type="ECO:0000256" key="6">
    <source>
        <dbReference type="SAM" id="Phobius"/>
    </source>
</evidence>
<dbReference type="GO" id="GO:0005794">
    <property type="term" value="C:Golgi apparatus"/>
    <property type="evidence" value="ECO:0007669"/>
    <property type="project" value="TreeGrafter"/>
</dbReference>
<evidence type="ECO:0000256" key="2">
    <source>
        <dbReference type="ARBA" id="ARBA00022801"/>
    </source>
</evidence>
<gene>
    <name evidence="7" type="ORF">AYI70_g2662</name>
</gene>
<dbReference type="GO" id="GO:0045134">
    <property type="term" value="F:UDP phosphatase activity"/>
    <property type="evidence" value="ECO:0007669"/>
    <property type="project" value="TreeGrafter"/>
</dbReference>
<keyword evidence="6" id="KW-1133">Transmembrane helix</keyword>
<dbReference type="STRING" id="133412.A0A1R1Y789"/>
<feature type="active site" description="Proton acceptor" evidence="3">
    <location>
        <position position="184"/>
    </location>
</feature>
<dbReference type="Gene3D" id="3.30.420.150">
    <property type="entry name" value="Exopolyphosphatase. Domain 2"/>
    <property type="match status" value="1"/>
</dbReference>
<keyword evidence="6" id="KW-0812">Transmembrane</keyword>